<comment type="similarity">
    <text evidence="1">Belongs to the copper/topaquinone oxidase family.</text>
</comment>
<gene>
    <name evidence="3" type="ORF">PGLA1383_LOCUS20189</name>
    <name evidence="4" type="ORF">PGLA1383_LOCUS56145</name>
</gene>
<organism evidence="3 5">
    <name type="scientific">Polarella glacialis</name>
    <name type="common">Dinoflagellate</name>
    <dbReference type="NCBI Taxonomy" id="89957"/>
    <lineage>
        <taxon>Eukaryota</taxon>
        <taxon>Sar</taxon>
        <taxon>Alveolata</taxon>
        <taxon>Dinophyceae</taxon>
        <taxon>Suessiales</taxon>
        <taxon>Suessiaceae</taxon>
        <taxon>Polarella</taxon>
    </lineage>
</organism>
<keyword evidence="1" id="KW-0801">TPQ</keyword>
<dbReference type="OrthoDB" id="5379943at2759"/>
<dbReference type="InterPro" id="IPR000269">
    <property type="entry name" value="Cu_amine_oxidase"/>
</dbReference>
<dbReference type="Gene3D" id="2.70.98.20">
    <property type="entry name" value="Copper amine oxidase, catalytic domain"/>
    <property type="match status" value="1"/>
</dbReference>
<evidence type="ECO:0000256" key="1">
    <source>
        <dbReference type="RuleBase" id="RU000672"/>
    </source>
</evidence>
<dbReference type="GO" id="GO:0005507">
    <property type="term" value="F:copper ion binding"/>
    <property type="evidence" value="ECO:0007669"/>
    <property type="project" value="InterPro"/>
</dbReference>
<protein>
    <recommendedName>
        <fullName evidence="1">Amine oxidase</fullName>
        <ecNumber evidence="1">1.4.3.-</ecNumber>
    </recommendedName>
</protein>
<feature type="domain" description="Copper amine oxidase catalytic" evidence="2">
    <location>
        <begin position="2"/>
        <end position="93"/>
    </location>
</feature>
<keyword evidence="1" id="KW-0186">Copper</keyword>
<dbReference type="EC" id="1.4.3.-" evidence="1"/>
<keyword evidence="1" id="KW-0479">Metal-binding</keyword>
<dbReference type="PANTHER" id="PTHR10638">
    <property type="entry name" value="COPPER AMINE OXIDASE"/>
    <property type="match status" value="1"/>
</dbReference>
<dbReference type="Pfam" id="PF01179">
    <property type="entry name" value="Cu_amine_oxid"/>
    <property type="match status" value="1"/>
</dbReference>
<comment type="cofactor">
    <cofactor evidence="1">
        <name>Cu cation</name>
        <dbReference type="ChEBI" id="CHEBI:23378"/>
    </cofactor>
    <text evidence="1">Contains 1 topaquinone per subunit.</text>
</comment>
<dbReference type="PANTHER" id="PTHR10638:SF20">
    <property type="entry name" value="AMINE OXIDASE"/>
    <property type="match status" value="1"/>
</dbReference>
<evidence type="ECO:0000259" key="2">
    <source>
        <dbReference type="Pfam" id="PF01179"/>
    </source>
</evidence>
<dbReference type="InterPro" id="IPR015798">
    <property type="entry name" value="Cu_amine_oxidase_C"/>
</dbReference>
<accession>A0A813EQN4</accession>
<dbReference type="GO" id="GO:0005886">
    <property type="term" value="C:plasma membrane"/>
    <property type="evidence" value="ECO:0007669"/>
    <property type="project" value="TreeGrafter"/>
</dbReference>
<dbReference type="AlphaFoldDB" id="A0A813EQN4"/>
<reference evidence="3" key="1">
    <citation type="submission" date="2021-02" db="EMBL/GenBank/DDBJ databases">
        <authorList>
            <person name="Dougan E. K."/>
            <person name="Rhodes N."/>
            <person name="Thang M."/>
            <person name="Chan C."/>
        </authorList>
    </citation>
    <scope>NUCLEOTIDE SEQUENCE</scope>
</reference>
<comment type="PTM">
    <text evidence="1">Topaquinone (TPQ) is generated by copper-dependent autoxidation of a specific tyrosyl residue.</text>
</comment>
<keyword evidence="1" id="KW-0560">Oxidoreductase</keyword>
<dbReference type="GO" id="GO:0048038">
    <property type="term" value="F:quinone binding"/>
    <property type="evidence" value="ECO:0007669"/>
    <property type="project" value="InterPro"/>
</dbReference>
<dbReference type="EMBL" id="CAJNNV010032923">
    <property type="protein sequence ID" value="CAE8641521.1"/>
    <property type="molecule type" value="Genomic_DNA"/>
</dbReference>
<dbReference type="SUPFAM" id="SSF49998">
    <property type="entry name" value="Amine oxidase catalytic domain"/>
    <property type="match status" value="1"/>
</dbReference>
<proteinExistence type="inferred from homology"/>
<evidence type="ECO:0000313" key="4">
    <source>
        <dbReference type="EMBL" id="CAE8641521.1"/>
    </source>
</evidence>
<dbReference type="GO" id="GO:0008131">
    <property type="term" value="F:primary methylamine oxidase activity"/>
    <property type="evidence" value="ECO:0007669"/>
    <property type="project" value="InterPro"/>
</dbReference>
<sequence>MPWTKYHLAVTKQHDKEYRMNSPYVQYDSYETDGSARNLDLFLADRENILDEDLVAWIGIGKEHIPRQEDLPMVSNFGVGFSLQPMNFVEGNVVASPPKE</sequence>
<evidence type="ECO:0000313" key="3">
    <source>
        <dbReference type="EMBL" id="CAE8601924.1"/>
    </source>
</evidence>
<dbReference type="GO" id="GO:0009308">
    <property type="term" value="P:amine metabolic process"/>
    <property type="evidence" value="ECO:0007669"/>
    <property type="project" value="UniProtKB-UniRule"/>
</dbReference>
<keyword evidence="5" id="KW-1185">Reference proteome</keyword>
<name>A0A813EQN4_POLGL</name>
<dbReference type="InterPro" id="IPR036460">
    <property type="entry name" value="Cu_amine_oxidase_C_sf"/>
</dbReference>
<dbReference type="EMBL" id="CAJNNV010013670">
    <property type="protein sequence ID" value="CAE8601924.1"/>
    <property type="molecule type" value="Genomic_DNA"/>
</dbReference>
<comment type="caution">
    <text evidence="3">The sequence shown here is derived from an EMBL/GenBank/DDBJ whole genome shotgun (WGS) entry which is preliminary data.</text>
</comment>
<dbReference type="Proteomes" id="UP000654075">
    <property type="component" value="Unassembled WGS sequence"/>
</dbReference>
<evidence type="ECO:0000313" key="5">
    <source>
        <dbReference type="Proteomes" id="UP000654075"/>
    </source>
</evidence>